<name>A0ABW5TZV5_9RHOB</name>
<evidence type="ECO:0000313" key="1">
    <source>
        <dbReference type="EMBL" id="MFD2738683.1"/>
    </source>
</evidence>
<evidence type="ECO:0000313" key="2">
    <source>
        <dbReference type="Proteomes" id="UP001597474"/>
    </source>
</evidence>
<protein>
    <submittedName>
        <fullName evidence="1">Uncharacterized protein</fullName>
    </submittedName>
</protein>
<keyword evidence="2" id="KW-1185">Reference proteome</keyword>
<gene>
    <name evidence="1" type="ORF">ACFSUD_03785</name>
</gene>
<accession>A0ABW5TZV5</accession>
<dbReference type="RefSeq" id="WP_386371613.1">
    <property type="nucleotide sequence ID" value="NZ_JBHUMP010000002.1"/>
</dbReference>
<dbReference type="Proteomes" id="UP001597474">
    <property type="component" value="Unassembled WGS sequence"/>
</dbReference>
<proteinExistence type="predicted"/>
<sequence length="97" mass="10136">MPGTCDRRANAEKILELIVGNTRVTAAALELTEDGVIARLSGAALRDVLDATFGGPASVQVWGQDIGARLMTVTEIRMHGATSTVTLEDTGTAMAVH</sequence>
<comment type="caution">
    <text evidence="1">The sequence shown here is derived from an EMBL/GenBank/DDBJ whole genome shotgun (WGS) entry which is preliminary data.</text>
</comment>
<dbReference type="EMBL" id="JBHUMP010000002">
    <property type="protein sequence ID" value="MFD2738683.1"/>
    <property type="molecule type" value="Genomic_DNA"/>
</dbReference>
<organism evidence="1 2">
    <name type="scientific">Sulfitobacter aestuarii</name>
    <dbReference type="NCBI Taxonomy" id="2161676"/>
    <lineage>
        <taxon>Bacteria</taxon>
        <taxon>Pseudomonadati</taxon>
        <taxon>Pseudomonadota</taxon>
        <taxon>Alphaproteobacteria</taxon>
        <taxon>Rhodobacterales</taxon>
        <taxon>Roseobacteraceae</taxon>
        <taxon>Sulfitobacter</taxon>
    </lineage>
</organism>
<reference evidence="2" key="1">
    <citation type="journal article" date="2019" name="Int. J. Syst. Evol. Microbiol.">
        <title>The Global Catalogue of Microorganisms (GCM) 10K type strain sequencing project: providing services to taxonomists for standard genome sequencing and annotation.</title>
        <authorList>
            <consortium name="The Broad Institute Genomics Platform"/>
            <consortium name="The Broad Institute Genome Sequencing Center for Infectious Disease"/>
            <person name="Wu L."/>
            <person name="Ma J."/>
        </authorList>
    </citation>
    <scope>NUCLEOTIDE SEQUENCE [LARGE SCALE GENOMIC DNA]</scope>
    <source>
        <strain evidence="2">TISTR 2562</strain>
    </source>
</reference>